<dbReference type="Proteomes" id="UP000468638">
    <property type="component" value="Unassembled WGS sequence"/>
</dbReference>
<evidence type="ECO:0000313" key="2">
    <source>
        <dbReference type="EMBL" id="MYL35466.1"/>
    </source>
</evidence>
<feature type="transmembrane region" description="Helical" evidence="1">
    <location>
        <begin position="62"/>
        <end position="80"/>
    </location>
</feature>
<dbReference type="RefSeq" id="WP_160850423.1">
    <property type="nucleotide sequence ID" value="NZ_WMEQ01000017.1"/>
</dbReference>
<evidence type="ECO:0000256" key="1">
    <source>
        <dbReference type="SAM" id="Phobius"/>
    </source>
</evidence>
<organism evidence="2 3">
    <name type="scientific">Pontibacillus yanchengensis</name>
    <dbReference type="NCBI Taxonomy" id="462910"/>
    <lineage>
        <taxon>Bacteria</taxon>
        <taxon>Bacillati</taxon>
        <taxon>Bacillota</taxon>
        <taxon>Bacilli</taxon>
        <taxon>Bacillales</taxon>
        <taxon>Bacillaceae</taxon>
        <taxon>Pontibacillus</taxon>
    </lineage>
</organism>
<dbReference type="AlphaFoldDB" id="A0A6I5A553"/>
<gene>
    <name evidence="2" type="ORF">GLW05_17950</name>
</gene>
<proteinExistence type="predicted"/>
<keyword evidence="1" id="KW-1133">Transmembrane helix</keyword>
<keyword evidence="1" id="KW-0812">Transmembrane</keyword>
<reference evidence="2 3" key="1">
    <citation type="submission" date="2019-11" db="EMBL/GenBank/DDBJ databases">
        <title>Genome sequences of 17 halophilic strains isolated from different environments.</title>
        <authorList>
            <person name="Furrow R.E."/>
        </authorList>
    </citation>
    <scope>NUCLEOTIDE SEQUENCE [LARGE SCALE GENOMIC DNA]</scope>
    <source>
        <strain evidence="2 3">22514_16_FS</strain>
    </source>
</reference>
<accession>A0A6I5A553</accession>
<keyword evidence="1" id="KW-0472">Membrane</keyword>
<protein>
    <submittedName>
        <fullName evidence="2">Uncharacterized protein</fullName>
    </submittedName>
</protein>
<evidence type="ECO:0000313" key="3">
    <source>
        <dbReference type="Proteomes" id="UP000468638"/>
    </source>
</evidence>
<name>A0A6I5A553_9BACI</name>
<comment type="caution">
    <text evidence="2">The sequence shown here is derived from an EMBL/GenBank/DDBJ whole genome shotgun (WGS) entry which is preliminary data.</text>
</comment>
<dbReference type="EMBL" id="WMEQ01000017">
    <property type="protein sequence ID" value="MYL35466.1"/>
    <property type="molecule type" value="Genomic_DNA"/>
</dbReference>
<sequence>MMDPDTSEQQTDVQEEGLRTSLKVVCYLSAFFFTSIIIYVFSEFISSMLTKMVNKWFVEEEVSITQFDVITTVGAIYLIFSLSKILGNHLGASGTEIGTSITNFPNPFHDSSYRDGSFTLKLENKRIFNKYKNLSYQYKLDMELYNELEQKYRHVLVRKISI</sequence>
<feature type="transmembrane region" description="Helical" evidence="1">
    <location>
        <begin position="24"/>
        <end position="42"/>
    </location>
</feature>